<dbReference type="Proteomes" id="UP000249239">
    <property type="component" value="Unassembled WGS sequence"/>
</dbReference>
<dbReference type="AlphaFoldDB" id="A0A2W7N9V6"/>
<proteinExistence type="predicted"/>
<name>A0A2W7N9V6_9BACT</name>
<comment type="caution">
    <text evidence="1">The sequence shown here is derived from an EMBL/GenBank/DDBJ whole genome shotgun (WGS) entry which is preliminary data.</text>
</comment>
<evidence type="ECO:0008006" key="3">
    <source>
        <dbReference type="Google" id="ProtNLM"/>
    </source>
</evidence>
<sequence length="151" mass="15287">MLSSILKGGGSELLSQLTNGFNLNADQGGKVLDVAADSLQSGVMGELKSGNLSAVLSLFNGDNSSASGGLADKLTSSLSGSLLEKVGLKNETALKVAQFIIPYVLKQINSKKPSGGFSADNLTGLLTGSVGDQLKDKASDLLKGGLGGLFK</sequence>
<accession>A0A2W7N9V6</accession>
<keyword evidence="2" id="KW-1185">Reference proteome</keyword>
<dbReference type="OrthoDB" id="982085at2"/>
<dbReference type="EMBL" id="QKZK01000011">
    <property type="protein sequence ID" value="PZX16848.1"/>
    <property type="molecule type" value="Genomic_DNA"/>
</dbReference>
<protein>
    <recommendedName>
        <fullName evidence="3">DUF937 domain-containing protein</fullName>
    </recommendedName>
</protein>
<organism evidence="1 2">
    <name type="scientific">Breznakibacter xylanolyticus</name>
    <dbReference type="NCBI Taxonomy" id="990"/>
    <lineage>
        <taxon>Bacteria</taxon>
        <taxon>Pseudomonadati</taxon>
        <taxon>Bacteroidota</taxon>
        <taxon>Bacteroidia</taxon>
        <taxon>Marinilabiliales</taxon>
        <taxon>Marinilabiliaceae</taxon>
        <taxon>Breznakibacter</taxon>
    </lineage>
</organism>
<dbReference type="RefSeq" id="WP_146260685.1">
    <property type="nucleotide sequence ID" value="NZ_QKZK01000011.1"/>
</dbReference>
<gene>
    <name evidence="1" type="ORF">LX69_01662</name>
</gene>
<evidence type="ECO:0000313" key="1">
    <source>
        <dbReference type="EMBL" id="PZX16848.1"/>
    </source>
</evidence>
<reference evidence="1 2" key="1">
    <citation type="submission" date="2018-06" db="EMBL/GenBank/DDBJ databases">
        <title>Genomic Encyclopedia of Archaeal and Bacterial Type Strains, Phase II (KMG-II): from individual species to whole genera.</title>
        <authorList>
            <person name="Goeker M."/>
        </authorList>
    </citation>
    <scope>NUCLEOTIDE SEQUENCE [LARGE SCALE GENOMIC DNA]</scope>
    <source>
        <strain evidence="1 2">DSM 6779</strain>
    </source>
</reference>
<evidence type="ECO:0000313" key="2">
    <source>
        <dbReference type="Proteomes" id="UP000249239"/>
    </source>
</evidence>